<feature type="signal peptide" evidence="1">
    <location>
        <begin position="1"/>
        <end position="22"/>
    </location>
</feature>
<protein>
    <submittedName>
        <fullName evidence="2">Uncharacterized protein</fullName>
    </submittedName>
</protein>
<sequence>MMFLSSLLVLLGLPSSLRVGRSSGIPPRTARTGVSDVMIGFFMISCIDV</sequence>
<evidence type="ECO:0000313" key="2">
    <source>
        <dbReference type="EMBL" id="TKW03046.1"/>
    </source>
</evidence>
<organism evidence="2 3">
    <name type="scientific">Setaria viridis</name>
    <name type="common">Green bristlegrass</name>
    <name type="synonym">Setaria italica subsp. viridis</name>
    <dbReference type="NCBI Taxonomy" id="4556"/>
    <lineage>
        <taxon>Eukaryota</taxon>
        <taxon>Viridiplantae</taxon>
        <taxon>Streptophyta</taxon>
        <taxon>Embryophyta</taxon>
        <taxon>Tracheophyta</taxon>
        <taxon>Spermatophyta</taxon>
        <taxon>Magnoliopsida</taxon>
        <taxon>Liliopsida</taxon>
        <taxon>Poales</taxon>
        <taxon>Poaceae</taxon>
        <taxon>PACMAD clade</taxon>
        <taxon>Panicoideae</taxon>
        <taxon>Panicodae</taxon>
        <taxon>Paniceae</taxon>
        <taxon>Cenchrinae</taxon>
        <taxon>Setaria</taxon>
    </lineage>
</organism>
<name>A0A4V6D6Z8_SETVI</name>
<keyword evidence="1" id="KW-0732">Signal</keyword>
<feature type="chain" id="PRO_5020420534" evidence="1">
    <location>
        <begin position="23"/>
        <end position="49"/>
    </location>
</feature>
<dbReference type="EMBL" id="CM016558">
    <property type="protein sequence ID" value="TKW03046.1"/>
    <property type="molecule type" value="Genomic_DNA"/>
</dbReference>
<evidence type="ECO:0000313" key="3">
    <source>
        <dbReference type="Proteomes" id="UP000298652"/>
    </source>
</evidence>
<accession>A0A4V6D6Z8</accession>
<keyword evidence="3" id="KW-1185">Reference proteome</keyword>
<dbReference type="AlphaFoldDB" id="A0A4V6D6Z8"/>
<evidence type="ECO:0000256" key="1">
    <source>
        <dbReference type="SAM" id="SignalP"/>
    </source>
</evidence>
<dbReference type="Gramene" id="TKW03046">
    <property type="protein sequence ID" value="TKW03046"/>
    <property type="gene ID" value="SEVIR_7G040010v2"/>
</dbReference>
<dbReference type="Proteomes" id="UP000298652">
    <property type="component" value="Chromosome 7"/>
</dbReference>
<proteinExistence type="predicted"/>
<reference evidence="2" key="1">
    <citation type="submission" date="2019-03" db="EMBL/GenBank/DDBJ databases">
        <title>WGS assembly of Setaria viridis.</title>
        <authorList>
            <person name="Huang P."/>
            <person name="Jenkins J."/>
            <person name="Grimwood J."/>
            <person name="Barry K."/>
            <person name="Healey A."/>
            <person name="Mamidi S."/>
            <person name="Sreedasyam A."/>
            <person name="Shu S."/>
            <person name="Feldman M."/>
            <person name="Wu J."/>
            <person name="Yu Y."/>
            <person name="Chen C."/>
            <person name="Johnson J."/>
            <person name="Rokhsar D."/>
            <person name="Baxter I."/>
            <person name="Schmutz J."/>
            <person name="Brutnell T."/>
            <person name="Kellogg E."/>
        </authorList>
    </citation>
    <scope>NUCLEOTIDE SEQUENCE [LARGE SCALE GENOMIC DNA]</scope>
</reference>
<gene>
    <name evidence="2" type="ORF">SEVIR_7G040010v2</name>
</gene>